<feature type="compositionally biased region" description="Low complexity" evidence="1">
    <location>
        <begin position="725"/>
        <end position="736"/>
    </location>
</feature>
<evidence type="ECO:0000313" key="3">
    <source>
        <dbReference type="Proteomes" id="UP001151518"/>
    </source>
</evidence>
<dbReference type="Pfam" id="PF13855">
    <property type="entry name" value="LRR_8"/>
    <property type="match status" value="1"/>
</dbReference>
<proteinExistence type="predicted"/>
<name>A0A9W8G8G7_9FUNG</name>
<feature type="compositionally biased region" description="Polar residues" evidence="1">
    <location>
        <begin position="33"/>
        <end position="49"/>
    </location>
</feature>
<dbReference type="Gene3D" id="3.80.10.10">
    <property type="entry name" value="Ribonuclease Inhibitor"/>
    <property type="match status" value="1"/>
</dbReference>
<sequence length="1107" mass="119387">MQKAAKPETSRSMSSMTYQQQSPSLVSLPMLTRPSTTGMGSSLALQSSPGHFKRPRVNSKAAGIGSLFRTKIHSKRNSNGGDSSISPRLDPQEIPEGSWGVGIEYPGAMSPLFTDESLQQLLGSSPQLTSQVSLGPASSTSSSSPMSSTQGLASNGPISPTSTSSRRTKREIAASVLHNSAGPFRRLRSGPASKTMSFPPAVGEPSLYESVATDEFVVVTSDMCPPASLVSSSVISGVSAADANSNVTAAAAAAAAATALASGSGPSASRLSSSFGVFGNGSDNAQYPGRGTSNRGITPRLNKPVGIGSHLPLRARAQTSVSRSTEHLLLRGQAYAESTDSLVRVATPSLSASSSDASLPLGQIPPSTQSTNSSNQMQIRKKAPAPLQTWTPPRPQHNLHLPQNSALGPSTKPPLPRSAYVLSPAPKGTKYAGSPRKVSDCSFSSLEEQRRVSHLVQLDVLSPYTVDRLNTTAAKASERRRRSSVHRTRRSRTNSATSSVNWGLSAMSDMTLMTESARSGHARNMSDTSEFSIEYATSRNHAQLFDFQIQSADSETFWPPGESPLLSDGDGDDDEELERQLEAGGFPTSCSAHFNFEVGRDVGSTCGSPRQHTRGTGNFVTRSADEIRYVQENGFARRRHDILSFMDPSSPLNSDPSQAVTLHLLASNAAGSQNRNGHDAIVETDREFDEDLNGESEISPCIPDYTDYDGSTLTQQHDWQLMNASSSDNEQQSQSQPRRKVRKRRVLPKTLFHLSSRNGNVAGLAADEALYRSSKSSETLLPGPEDATSAELASGTHNGLLSKLGGTNNDVHSRIQRLAAKNARSSANNGVAAASDTVSKNNNKAADKATASVNRATVETAAVMAITPEMQRFLDLEIVPRMPTSIVTYFHIETLGRLSLYSSGDSHSWASARIPCFNLRLIACVERARGLRELSLVNIGLSSIAPAIVKCQGLQRLNMSHNWISTVPGWLARLKRLEHIVLVGNPLRVVSADIVEMRQQLVTLNFGSASKWTMLSRQTPPPRKLSEEDRKQVLFNRIQATASRRMAACLEAPRLDLTHRQHQASIERAQKLLSIYTNTLYSTLREPRNWGHSIALPYPVDRQHWLA</sequence>
<feature type="compositionally biased region" description="Polar residues" evidence="1">
    <location>
        <begin position="10"/>
        <end position="25"/>
    </location>
</feature>
<feature type="region of interest" description="Disordered" evidence="1">
    <location>
        <begin position="1"/>
        <end position="101"/>
    </location>
</feature>
<feature type="compositionally biased region" description="Polar residues" evidence="1">
    <location>
        <begin position="283"/>
        <end position="296"/>
    </location>
</feature>
<feature type="region of interest" description="Disordered" evidence="1">
    <location>
        <begin position="556"/>
        <end position="576"/>
    </location>
</feature>
<evidence type="ECO:0000256" key="1">
    <source>
        <dbReference type="SAM" id="MobiDB-lite"/>
    </source>
</evidence>
<dbReference type="EMBL" id="JANBTW010000038">
    <property type="protein sequence ID" value="KAJ2676706.1"/>
    <property type="molecule type" value="Genomic_DNA"/>
</dbReference>
<dbReference type="InterPro" id="IPR032675">
    <property type="entry name" value="LRR_dom_sf"/>
</dbReference>
<feature type="compositionally biased region" description="Polar residues" evidence="1">
    <location>
        <begin position="150"/>
        <end position="160"/>
    </location>
</feature>
<feature type="region of interest" description="Disordered" evidence="1">
    <location>
        <begin position="472"/>
        <end position="498"/>
    </location>
</feature>
<feature type="region of interest" description="Disordered" evidence="1">
    <location>
        <begin position="126"/>
        <end position="168"/>
    </location>
</feature>
<dbReference type="InterPro" id="IPR001611">
    <property type="entry name" value="Leu-rich_rpt"/>
</dbReference>
<feature type="region of interest" description="Disordered" evidence="1">
    <location>
        <begin position="688"/>
        <end position="709"/>
    </location>
</feature>
<dbReference type="Proteomes" id="UP001151518">
    <property type="component" value="Unassembled WGS sequence"/>
</dbReference>
<feature type="compositionally biased region" description="Low complexity" evidence="1">
    <location>
        <begin position="138"/>
        <end position="149"/>
    </location>
</feature>
<feature type="compositionally biased region" description="Basic residues" evidence="1">
    <location>
        <begin position="478"/>
        <end position="492"/>
    </location>
</feature>
<feature type="region of interest" description="Disordered" evidence="1">
    <location>
        <begin position="183"/>
        <end position="204"/>
    </location>
</feature>
<gene>
    <name evidence="2" type="ORF">GGI25_003458</name>
</gene>
<feature type="region of interest" description="Disordered" evidence="1">
    <location>
        <begin position="351"/>
        <end position="419"/>
    </location>
</feature>
<protein>
    <submittedName>
        <fullName evidence="2">Uncharacterized protein</fullName>
    </submittedName>
</protein>
<dbReference type="OrthoDB" id="660555at2759"/>
<comment type="caution">
    <text evidence="2">The sequence shown here is derived from an EMBL/GenBank/DDBJ whole genome shotgun (WGS) entry which is preliminary data.</text>
</comment>
<reference evidence="2" key="1">
    <citation type="submission" date="2022-07" db="EMBL/GenBank/DDBJ databases">
        <title>Phylogenomic reconstructions and comparative analyses of Kickxellomycotina fungi.</title>
        <authorList>
            <person name="Reynolds N.K."/>
            <person name="Stajich J.E."/>
            <person name="Barry K."/>
            <person name="Grigoriev I.V."/>
            <person name="Crous P."/>
            <person name="Smith M.E."/>
        </authorList>
    </citation>
    <scope>NUCLEOTIDE SEQUENCE</scope>
    <source>
        <strain evidence="2">NRRL 3115</strain>
    </source>
</reference>
<feature type="compositionally biased region" description="Polar residues" evidence="1">
    <location>
        <begin position="77"/>
        <end position="86"/>
    </location>
</feature>
<dbReference type="SUPFAM" id="SSF52058">
    <property type="entry name" value="L domain-like"/>
    <property type="match status" value="1"/>
</dbReference>
<feature type="region of interest" description="Disordered" evidence="1">
    <location>
        <begin position="283"/>
        <end position="305"/>
    </location>
</feature>
<organism evidence="2 3">
    <name type="scientific">Coemansia spiralis</name>
    <dbReference type="NCBI Taxonomy" id="417178"/>
    <lineage>
        <taxon>Eukaryota</taxon>
        <taxon>Fungi</taxon>
        <taxon>Fungi incertae sedis</taxon>
        <taxon>Zoopagomycota</taxon>
        <taxon>Kickxellomycotina</taxon>
        <taxon>Kickxellomycetes</taxon>
        <taxon>Kickxellales</taxon>
        <taxon>Kickxellaceae</taxon>
        <taxon>Coemansia</taxon>
    </lineage>
</organism>
<feature type="region of interest" description="Disordered" evidence="1">
    <location>
        <begin position="724"/>
        <end position="746"/>
    </location>
</feature>
<feature type="compositionally biased region" description="Basic residues" evidence="1">
    <location>
        <begin position="737"/>
        <end position="746"/>
    </location>
</feature>
<feature type="compositionally biased region" description="Low complexity" evidence="1">
    <location>
        <begin position="351"/>
        <end position="376"/>
    </location>
</feature>
<dbReference type="AlphaFoldDB" id="A0A9W8G8G7"/>
<accession>A0A9W8G8G7</accession>
<evidence type="ECO:0000313" key="2">
    <source>
        <dbReference type="EMBL" id="KAJ2676706.1"/>
    </source>
</evidence>
<feature type="region of interest" description="Disordered" evidence="1">
    <location>
        <begin position="820"/>
        <end position="848"/>
    </location>
</feature>